<keyword evidence="4 5" id="KW-0663">Pyridoxal phosphate</keyword>
<dbReference type="Pfam" id="PF00202">
    <property type="entry name" value="Aminotran_3"/>
    <property type="match status" value="1"/>
</dbReference>
<name>A0A7W7GYJ7_9ACTN</name>
<dbReference type="InterPro" id="IPR015424">
    <property type="entry name" value="PyrdxlP-dep_Trfase"/>
</dbReference>
<comment type="similarity">
    <text evidence="1 5">Belongs to the class-III pyridoxal-phosphate-dependent aminotransferase family.</text>
</comment>
<dbReference type="GO" id="GO:0008483">
    <property type="term" value="F:transaminase activity"/>
    <property type="evidence" value="ECO:0007669"/>
    <property type="project" value="UniProtKB-KW"/>
</dbReference>
<evidence type="ECO:0000256" key="5">
    <source>
        <dbReference type="RuleBase" id="RU003560"/>
    </source>
</evidence>
<dbReference type="EMBL" id="JACHNB010000001">
    <property type="protein sequence ID" value="MBB4740661.1"/>
    <property type="molecule type" value="Genomic_DNA"/>
</dbReference>
<evidence type="ECO:0000313" key="6">
    <source>
        <dbReference type="EMBL" id="MBB4740661.1"/>
    </source>
</evidence>
<gene>
    <name evidence="6" type="ORF">BJY16_004120</name>
</gene>
<dbReference type="PANTHER" id="PTHR43094:SF1">
    <property type="entry name" value="AMINOTRANSFERASE CLASS-III"/>
    <property type="match status" value="1"/>
</dbReference>
<dbReference type="GO" id="GO:0030170">
    <property type="term" value="F:pyridoxal phosphate binding"/>
    <property type="evidence" value="ECO:0007669"/>
    <property type="project" value="InterPro"/>
</dbReference>
<dbReference type="NCBIfam" id="NF005102">
    <property type="entry name" value="PRK06541.1"/>
    <property type="match status" value="1"/>
</dbReference>
<dbReference type="InterPro" id="IPR005814">
    <property type="entry name" value="Aminotrans_3"/>
</dbReference>
<dbReference type="CDD" id="cd00610">
    <property type="entry name" value="OAT_like"/>
    <property type="match status" value="1"/>
</dbReference>
<dbReference type="RefSeq" id="WP_185041235.1">
    <property type="nucleotide sequence ID" value="NZ_BAABFG010000005.1"/>
</dbReference>
<keyword evidence="3 6" id="KW-0808">Transferase</keyword>
<dbReference type="InterPro" id="IPR049704">
    <property type="entry name" value="Aminotrans_3_PPA_site"/>
</dbReference>
<evidence type="ECO:0000313" key="7">
    <source>
        <dbReference type="Proteomes" id="UP000546162"/>
    </source>
</evidence>
<dbReference type="FunFam" id="3.40.640.10:FF:000014">
    <property type="entry name" value="Adenosylmethionine-8-amino-7-oxononanoate aminotransferase, probable"/>
    <property type="match status" value="1"/>
</dbReference>
<sequence>MTDRQPDDVDALSATARDHLWMHFTRLSAYQDAPVPVITRGDGCYVWDSTGRRYLDGLSALFVVQTGHGRQELADAAAKQASELAYFPIWSYAHPKAIELAGRLAAMAPGDLNRVFFTTGGSEAVESAWKLARSYFKRVGKPLKTKVISRAVAYHGSSMGALSITGIPPFKQEFEPLIPSTMRVPNTNYYRRPDENMTPEQFGVWAADRIAEMIEFEGPDTVAAVYLEPVQNAGGCFPPPPGYFQRVREICDRYDVLLVSDEVICAFGRLGEFFGADKYGYQPDIITVAKGLTSGYVPLGAMIASERLAEPFLTGPNWFAHGITYGGHPVGSAVALANIDIMEREGLNQHVQKNSPLFRSYLEKLLDLPIVGDVRGDGYFFGIEMVKDKATKETFDADESERLLRGYLSSALFEAGLYCRADDRGDPVIQLAPPLTATETQFAEIEQILRSVLTEAWNRL</sequence>
<organism evidence="6 7">
    <name type="scientific">Actinoplanes octamycinicus</name>
    <dbReference type="NCBI Taxonomy" id="135948"/>
    <lineage>
        <taxon>Bacteria</taxon>
        <taxon>Bacillati</taxon>
        <taxon>Actinomycetota</taxon>
        <taxon>Actinomycetes</taxon>
        <taxon>Micromonosporales</taxon>
        <taxon>Micromonosporaceae</taxon>
        <taxon>Actinoplanes</taxon>
    </lineage>
</organism>
<protein>
    <submittedName>
        <fullName evidence="6">Adenosylmethionine-8-amino-7-oxononanoate aminotransferase</fullName>
    </submittedName>
</protein>
<proteinExistence type="inferred from homology"/>
<dbReference type="Gene3D" id="3.40.640.10">
    <property type="entry name" value="Type I PLP-dependent aspartate aminotransferase-like (Major domain)"/>
    <property type="match status" value="1"/>
</dbReference>
<dbReference type="SUPFAM" id="SSF53383">
    <property type="entry name" value="PLP-dependent transferases"/>
    <property type="match status" value="1"/>
</dbReference>
<dbReference type="PANTHER" id="PTHR43094">
    <property type="entry name" value="AMINOTRANSFERASE"/>
    <property type="match status" value="1"/>
</dbReference>
<evidence type="ECO:0000256" key="2">
    <source>
        <dbReference type="ARBA" id="ARBA00022576"/>
    </source>
</evidence>
<dbReference type="AlphaFoldDB" id="A0A7W7GYJ7"/>
<keyword evidence="7" id="KW-1185">Reference proteome</keyword>
<evidence type="ECO:0000256" key="1">
    <source>
        <dbReference type="ARBA" id="ARBA00008954"/>
    </source>
</evidence>
<accession>A0A7W7GYJ7</accession>
<dbReference type="Gene3D" id="3.90.1150.10">
    <property type="entry name" value="Aspartate Aminotransferase, domain 1"/>
    <property type="match status" value="1"/>
</dbReference>
<evidence type="ECO:0000256" key="4">
    <source>
        <dbReference type="ARBA" id="ARBA00022898"/>
    </source>
</evidence>
<reference evidence="6 7" key="1">
    <citation type="submission" date="2020-08" db="EMBL/GenBank/DDBJ databases">
        <title>Sequencing the genomes of 1000 actinobacteria strains.</title>
        <authorList>
            <person name="Klenk H.-P."/>
        </authorList>
    </citation>
    <scope>NUCLEOTIDE SEQUENCE [LARGE SCALE GENOMIC DNA]</scope>
    <source>
        <strain evidence="6 7">DSM 45809</strain>
    </source>
</reference>
<dbReference type="Proteomes" id="UP000546162">
    <property type="component" value="Unassembled WGS sequence"/>
</dbReference>
<dbReference type="PROSITE" id="PS00600">
    <property type="entry name" value="AA_TRANSFER_CLASS_3"/>
    <property type="match status" value="1"/>
</dbReference>
<evidence type="ECO:0000256" key="3">
    <source>
        <dbReference type="ARBA" id="ARBA00022679"/>
    </source>
</evidence>
<dbReference type="InterPro" id="IPR015421">
    <property type="entry name" value="PyrdxlP-dep_Trfase_major"/>
</dbReference>
<dbReference type="InterPro" id="IPR015422">
    <property type="entry name" value="PyrdxlP-dep_Trfase_small"/>
</dbReference>
<comment type="caution">
    <text evidence="6">The sequence shown here is derived from an EMBL/GenBank/DDBJ whole genome shotgun (WGS) entry which is preliminary data.</text>
</comment>
<keyword evidence="2 6" id="KW-0032">Aminotransferase</keyword>